<name>A0A6A5SY48_9PLEO</name>
<gene>
    <name evidence="1" type="ORF">EJ02DRAFT_509283</name>
</gene>
<protein>
    <submittedName>
        <fullName evidence="1">Uncharacterized protein</fullName>
    </submittedName>
</protein>
<dbReference type="AlphaFoldDB" id="A0A6A5SY48"/>
<dbReference type="EMBL" id="ML976008">
    <property type="protein sequence ID" value="KAF1945595.1"/>
    <property type="molecule type" value="Genomic_DNA"/>
</dbReference>
<dbReference type="OrthoDB" id="437457at2759"/>
<dbReference type="Proteomes" id="UP000800038">
    <property type="component" value="Unassembled WGS sequence"/>
</dbReference>
<evidence type="ECO:0000313" key="2">
    <source>
        <dbReference type="Proteomes" id="UP000800038"/>
    </source>
</evidence>
<organism evidence="1 2">
    <name type="scientific">Clathrospora elynae</name>
    <dbReference type="NCBI Taxonomy" id="706981"/>
    <lineage>
        <taxon>Eukaryota</taxon>
        <taxon>Fungi</taxon>
        <taxon>Dikarya</taxon>
        <taxon>Ascomycota</taxon>
        <taxon>Pezizomycotina</taxon>
        <taxon>Dothideomycetes</taxon>
        <taxon>Pleosporomycetidae</taxon>
        <taxon>Pleosporales</taxon>
        <taxon>Diademaceae</taxon>
        <taxon>Clathrospora</taxon>
    </lineage>
</organism>
<sequence length="344" mass="38807">MFNSAPVDRVQNSVASEALGPGTADNLHDAVVIELGDKPDESRLRTCLGEVDAAARYPELQLLQYTLLFTRMSKRRLALPQAPLKFLRRLQKDARPTLFFVRALYFAENEARPRFYWQNVTYLETGKYKAELPAVLADPTEFRGHTGFNTGDMLHRQLNKTIRLGFRMRDLGQGRYEPYGPPPKSFSKIGSELAENTAGLTVAIGIRAGCGDVRERPTNLDLVDFRHVVDYLRHNYDRIAGVASASRAGGNFEGRLRRRSGSLSTPGIRANGSRCWYVCLCLRKVTSQREEAWSAVYSWGIERSLEMEKAALQRVVCSPQFRVRLANSRLLPNASVYLWYGGKV</sequence>
<proteinExistence type="predicted"/>
<accession>A0A6A5SY48</accession>
<keyword evidence="2" id="KW-1185">Reference proteome</keyword>
<evidence type="ECO:0000313" key="1">
    <source>
        <dbReference type="EMBL" id="KAF1945595.1"/>
    </source>
</evidence>
<reference evidence="1" key="1">
    <citation type="journal article" date="2020" name="Stud. Mycol.">
        <title>101 Dothideomycetes genomes: a test case for predicting lifestyles and emergence of pathogens.</title>
        <authorList>
            <person name="Haridas S."/>
            <person name="Albert R."/>
            <person name="Binder M."/>
            <person name="Bloem J."/>
            <person name="Labutti K."/>
            <person name="Salamov A."/>
            <person name="Andreopoulos B."/>
            <person name="Baker S."/>
            <person name="Barry K."/>
            <person name="Bills G."/>
            <person name="Bluhm B."/>
            <person name="Cannon C."/>
            <person name="Castanera R."/>
            <person name="Culley D."/>
            <person name="Daum C."/>
            <person name="Ezra D."/>
            <person name="Gonzalez J."/>
            <person name="Henrissat B."/>
            <person name="Kuo A."/>
            <person name="Liang C."/>
            <person name="Lipzen A."/>
            <person name="Lutzoni F."/>
            <person name="Magnuson J."/>
            <person name="Mondo S."/>
            <person name="Nolan M."/>
            <person name="Ohm R."/>
            <person name="Pangilinan J."/>
            <person name="Park H.-J."/>
            <person name="Ramirez L."/>
            <person name="Alfaro M."/>
            <person name="Sun H."/>
            <person name="Tritt A."/>
            <person name="Yoshinaga Y."/>
            <person name="Zwiers L.-H."/>
            <person name="Turgeon B."/>
            <person name="Goodwin S."/>
            <person name="Spatafora J."/>
            <person name="Crous P."/>
            <person name="Grigoriev I."/>
        </authorList>
    </citation>
    <scope>NUCLEOTIDE SEQUENCE</scope>
    <source>
        <strain evidence="1">CBS 161.51</strain>
    </source>
</reference>